<evidence type="ECO:0000313" key="6">
    <source>
        <dbReference type="EMBL" id="GAA2143312.1"/>
    </source>
</evidence>
<dbReference type="InterPro" id="IPR024079">
    <property type="entry name" value="MetalloPept_cat_dom_sf"/>
</dbReference>
<evidence type="ECO:0000256" key="4">
    <source>
        <dbReference type="ARBA" id="ARBA00022833"/>
    </source>
</evidence>
<keyword evidence="1" id="KW-0645">Protease</keyword>
<dbReference type="RefSeq" id="WP_344149809.1">
    <property type="nucleotide sequence ID" value="NZ_BAAAQR010000003.1"/>
</dbReference>
<proteinExistence type="predicted"/>
<protein>
    <recommendedName>
        <fullName evidence="5">Peptidase M10 metallopeptidase domain-containing protein</fullName>
    </recommendedName>
</protein>
<evidence type="ECO:0000256" key="2">
    <source>
        <dbReference type="ARBA" id="ARBA00022723"/>
    </source>
</evidence>
<sequence length="152" mass="16088">MIGQAVTELARATGFEFEYDGTTEDRDFEHRGGLSVRSTPVLIGWATPEEVPGLAGDIAGLGGSAYVERTPDHRTYVTGMVVLDTEVFARLSSQPGGFEALRAIVMHELGHVVGLAHVGDPSVLMYADNLGRTSFGPGDLEGLARLGAVDCL</sequence>
<dbReference type="Pfam" id="PF00413">
    <property type="entry name" value="Peptidase_M10"/>
    <property type="match status" value="1"/>
</dbReference>
<feature type="domain" description="Peptidase M10 metallopeptidase" evidence="5">
    <location>
        <begin position="79"/>
        <end position="127"/>
    </location>
</feature>
<comment type="caution">
    <text evidence="6">The sequence shown here is derived from an EMBL/GenBank/DDBJ whole genome shotgun (WGS) entry which is preliminary data.</text>
</comment>
<accession>A0ABN2ZJR1</accession>
<dbReference type="SUPFAM" id="SSF55486">
    <property type="entry name" value="Metalloproteases ('zincins'), catalytic domain"/>
    <property type="match status" value="1"/>
</dbReference>
<evidence type="ECO:0000259" key="5">
    <source>
        <dbReference type="Pfam" id="PF00413"/>
    </source>
</evidence>
<keyword evidence="2" id="KW-0479">Metal-binding</keyword>
<reference evidence="6 7" key="1">
    <citation type="journal article" date="2019" name="Int. J. Syst. Evol. Microbiol.">
        <title>The Global Catalogue of Microorganisms (GCM) 10K type strain sequencing project: providing services to taxonomists for standard genome sequencing and annotation.</title>
        <authorList>
            <consortium name="The Broad Institute Genomics Platform"/>
            <consortium name="The Broad Institute Genome Sequencing Center for Infectious Disease"/>
            <person name="Wu L."/>
            <person name="Ma J."/>
        </authorList>
    </citation>
    <scope>NUCLEOTIDE SEQUENCE [LARGE SCALE GENOMIC DNA]</scope>
    <source>
        <strain evidence="6 7">JCM 16022</strain>
    </source>
</reference>
<keyword evidence="3" id="KW-0378">Hydrolase</keyword>
<keyword evidence="4" id="KW-0862">Zinc</keyword>
<dbReference type="Gene3D" id="3.40.390.10">
    <property type="entry name" value="Collagenase (Catalytic Domain)"/>
    <property type="match status" value="1"/>
</dbReference>
<dbReference type="InterPro" id="IPR001818">
    <property type="entry name" value="Pept_M10_metallopeptidase"/>
</dbReference>
<organism evidence="6 7">
    <name type="scientific">Nocardioides koreensis</name>
    <dbReference type="NCBI Taxonomy" id="433651"/>
    <lineage>
        <taxon>Bacteria</taxon>
        <taxon>Bacillati</taxon>
        <taxon>Actinomycetota</taxon>
        <taxon>Actinomycetes</taxon>
        <taxon>Propionibacteriales</taxon>
        <taxon>Nocardioidaceae</taxon>
        <taxon>Nocardioides</taxon>
    </lineage>
</organism>
<gene>
    <name evidence="6" type="ORF">GCM10009844_15670</name>
</gene>
<evidence type="ECO:0000313" key="7">
    <source>
        <dbReference type="Proteomes" id="UP001501771"/>
    </source>
</evidence>
<name>A0ABN2ZJR1_9ACTN</name>
<evidence type="ECO:0000256" key="3">
    <source>
        <dbReference type="ARBA" id="ARBA00022801"/>
    </source>
</evidence>
<dbReference type="Proteomes" id="UP001501771">
    <property type="component" value="Unassembled WGS sequence"/>
</dbReference>
<dbReference type="EMBL" id="BAAAQR010000003">
    <property type="protein sequence ID" value="GAA2143312.1"/>
    <property type="molecule type" value="Genomic_DNA"/>
</dbReference>
<keyword evidence="7" id="KW-1185">Reference proteome</keyword>
<evidence type="ECO:0000256" key="1">
    <source>
        <dbReference type="ARBA" id="ARBA00022670"/>
    </source>
</evidence>